<protein>
    <submittedName>
        <fullName evidence="6">Serine protease</fullName>
    </submittedName>
</protein>
<evidence type="ECO:0000313" key="6">
    <source>
        <dbReference type="EMBL" id="PTA68756.1"/>
    </source>
</evidence>
<dbReference type="SMART" id="SM00228">
    <property type="entry name" value="PDZ"/>
    <property type="match status" value="1"/>
</dbReference>
<dbReference type="AlphaFoldDB" id="A0A2T3WA32"/>
<reference evidence="6 7" key="1">
    <citation type="submission" date="2018-03" db="EMBL/GenBank/DDBJ databases">
        <title>Draft genome of Deinococcus sp. OD32.</title>
        <authorList>
            <person name="Wang X.-P."/>
            <person name="Du Z.-J."/>
        </authorList>
    </citation>
    <scope>NUCLEOTIDE SEQUENCE [LARGE SCALE GENOMIC DNA]</scope>
    <source>
        <strain evidence="6 7">OD32</strain>
    </source>
</reference>
<sequence>MNLRSAAGGAVRPFLVALLTGLLTAGSAQQAAPVPSPAAPGQNVQDRRVRAAAPAPLSAQEQATLQALVGRVRPATVRVEQCPTPACTTRDGVGTGVLISADGLVLTAYHVIEGATVLSVQTENRTRYRAEVVGYNDQDDLALLRVQVPAGTPFLPLATARPAVGDIALAIGNGGGAFLKTKVGRLTGLDSDAGRADFPPGTLELNAPLVPGDSGGPVVNTRGEVTGIVSYVSVNPQARQPQSYAVPVTAADPRLAQMKAGVKLDAPVIGIFLGGPFSDLFFLPAEGFRKLAPLLKLGDTPGAFFTSISRGSPAEKAGLRPLVLNDDAERISGDIVTAVNGKRIVNFGEFQYAVRAYKPGDTITLSVLRDGKPLEIKLTLAGRSTLRN</sequence>
<comment type="similarity">
    <text evidence="1">Belongs to the peptidase S1C family.</text>
</comment>
<evidence type="ECO:0000313" key="7">
    <source>
        <dbReference type="Proteomes" id="UP000240317"/>
    </source>
</evidence>
<dbReference type="InterPro" id="IPR009003">
    <property type="entry name" value="Peptidase_S1_PA"/>
</dbReference>
<dbReference type="PRINTS" id="PR00834">
    <property type="entry name" value="PROTEASES2C"/>
</dbReference>
<name>A0A2T3WA32_9DEIO</name>
<dbReference type="Pfam" id="PF13365">
    <property type="entry name" value="Trypsin_2"/>
    <property type="match status" value="1"/>
</dbReference>
<keyword evidence="2 6" id="KW-0645">Protease</keyword>
<evidence type="ECO:0000256" key="1">
    <source>
        <dbReference type="ARBA" id="ARBA00010541"/>
    </source>
</evidence>
<dbReference type="PANTHER" id="PTHR43343">
    <property type="entry name" value="PEPTIDASE S12"/>
    <property type="match status" value="1"/>
</dbReference>
<accession>A0A2T3WA32</accession>
<feature type="chain" id="PRO_5015513119" evidence="4">
    <location>
        <begin position="31"/>
        <end position="388"/>
    </location>
</feature>
<dbReference type="InterPro" id="IPR043504">
    <property type="entry name" value="Peptidase_S1_PA_chymotrypsin"/>
</dbReference>
<dbReference type="Gene3D" id="2.30.42.10">
    <property type="match status" value="1"/>
</dbReference>
<dbReference type="InterPro" id="IPR001940">
    <property type="entry name" value="Peptidase_S1C"/>
</dbReference>
<organism evidence="6 7">
    <name type="scientific">Deinococcus arcticus</name>
    <dbReference type="NCBI Taxonomy" id="2136176"/>
    <lineage>
        <taxon>Bacteria</taxon>
        <taxon>Thermotogati</taxon>
        <taxon>Deinococcota</taxon>
        <taxon>Deinococci</taxon>
        <taxon>Deinococcales</taxon>
        <taxon>Deinococcaceae</taxon>
        <taxon>Deinococcus</taxon>
    </lineage>
</organism>
<dbReference type="GO" id="GO:0004252">
    <property type="term" value="F:serine-type endopeptidase activity"/>
    <property type="evidence" value="ECO:0007669"/>
    <property type="project" value="InterPro"/>
</dbReference>
<keyword evidence="3" id="KW-0378">Hydrolase</keyword>
<dbReference type="Gene3D" id="2.40.10.10">
    <property type="entry name" value="Trypsin-like serine proteases"/>
    <property type="match status" value="2"/>
</dbReference>
<proteinExistence type="inferred from homology"/>
<dbReference type="InterPro" id="IPR036034">
    <property type="entry name" value="PDZ_sf"/>
</dbReference>
<keyword evidence="7" id="KW-1185">Reference proteome</keyword>
<feature type="signal peptide" evidence="4">
    <location>
        <begin position="1"/>
        <end position="30"/>
    </location>
</feature>
<dbReference type="OrthoDB" id="73775at2"/>
<dbReference type="PANTHER" id="PTHR43343:SF3">
    <property type="entry name" value="PROTEASE DO-LIKE 8, CHLOROPLASTIC"/>
    <property type="match status" value="1"/>
</dbReference>
<dbReference type="Pfam" id="PF13180">
    <property type="entry name" value="PDZ_2"/>
    <property type="match status" value="1"/>
</dbReference>
<evidence type="ECO:0000256" key="3">
    <source>
        <dbReference type="ARBA" id="ARBA00022801"/>
    </source>
</evidence>
<dbReference type="InterPro" id="IPR051201">
    <property type="entry name" value="Chloro_Bact_Ser_Proteases"/>
</dbReference>
<evidence type="ECO:0000256" key="4">
    <source>
        <dbReference type="SAM" id="SignalP"/>
    </source>
</evidence>
<dbReference type="SUPFAM" id="SSF50494">
    <property type="entry name" value="Trypsin-like serine proteases"/>
    <property type="match status" value="1"/>
</dbReference>
<dbReference type="Proteomes" id="UP000240317">
    <property type="component" value="Unassembled WGS sequence"/>
</dbReference>
<comment type="caution">
    <text evidence="6">The sequence shown here is derived from an EMBL/GenBank/DDBJ whole genome shotgun (WGS) entry which is preliminary data.</text>
</comment>
<keyword evidence="4" id="KW-0732">Signal</keyword>
<dbReference type="InterPro" id="IPR001478">
    <property type="entry name" value="PDZ"/>
</dbReference>
<feature type="domain" description="PDZ" evidence="5">
    <location>
        <begin position="267"/>
        <end position="371"/>
    </location>
</feature>
<evidence type="ECO:0000256" key="2">
    <source>
        <dbReference type="ARBA" id="ARBA00022670"/>
    </source>
</evidence>
<evidence type="ECO:0000259" key="5">
    <source>
        <dbReference type="SMART" id="SM00228"/>
    </source>
</evidence>
<dbReference type="GO" id="GO:0006508">
    <property type="term" value="P:proteolysis"/>
    <property type="evidence" value="ECO:0007669"/>
    <property type="project" value="UniProtKB-KW"/>
</dbReference>
<dbReference type="EMBL" id="PYSV01000004">
    <property type="protein sequence ID" value="PTA68756.1"/>
    <property type="molecule type" value="Genomic_DNA"/>
</dbReference>
<gene>
    <name evidence="6" type="ORF">C8263_05815</name>
</gene>
<dbReference type="SUPFAM" id="SSF50156">
    <property type="entry name" value="PDZ domain-like"/>
    <property type="match status" value="1"/>
</dbReference>